<protein>
    <submittedName>
        <fullName evidence="10">FecCD family ABC transporter permease</fullName>
    </submittedName>
</protein>
<evidence type="ECO:0000256" key="2">
    <source>
        <dbReference type="ARBA" id="ARBA00007935"/>
    </source>
</evidence>
<reference evidence="11" key="1">
    <citation type="journal article" date="2019" name="Int. J. Syst. Evol. Microbiol.">
        <title>The Global Catalogue of Microorganisms (GCM) 10K type strain sequencing project: providing services to taxonomists for standard genome sequencing and annotation.</title>
        <authorList>
            <consortium name="The Broad Institute Genomics Platform"/>
            <consortium name="The Broad Institute Genome Sequencing Center for Infectious Disease"/>
            <person name="Wu L."/>
            <person name="Ma J."/>
        </authorList>
    </citation>
    <scope>NUCLEOTIDE SEQUENCE [LARGE SCALE GENOMIC DNA]</scope>
    <source>
        <strain evidence="11">KACC 13778</strain>
    </source>
</reference>
<evidence type="ECO:0000256" key="3">
    <source>
        <dbReference type="ARBA" id="ARBA00022448"/>
    </source>
</evidence>
<feature type="transmembrane region" description="Helical" evidence="9">
    <location>
        <begin position="136"/>
        <end position="155"/>
    </location>
</feature>
<keyword evidence="3" id="KW-0813">Transport</keyword>
<evidence type="ECO:0000256" key="7">
    <source>
        <dbReference type="ARBA" id="ARBA00023136"/>
    </source>
</evidence>
<proteinExistence type="inferred from homology"/>
<feature type="transmembrane region" description="Helical" evidence="9">
    <location>
        <begin position="297"/>
        <end position="320"/>
    </location>
</feature>
<evidence type="ECO:0000313" key="10">
    <source>
        <dbReference type="EMBL" id="MFC5493342.1"/>
    </source>
</evidence>
<evidence type="ECO:0000256" key="6">
    <source>
        <dbReference type="ARBA" id="ARBA00022989"/>
    </source>
</evidence>
<feature type="transmembrane region" description="Helical" evidence="9">
    <location>
        <begin position="81"/>
        <end position="98"/>
    </location>
</feature>
<dbReference type="Proteomes" id="UP001595956">
    <property type="component" value="Unassembled WGS sequence"/>
</dbReference>
<dbReference type="PANTHER" id="PTHR30472:SF1">
    <property type="entry name" value="FE(3+) DICITRATE TRANSPORT SYSTEM PERMEASE PROTEIN FECC-RELATED"/>
    <property type="match status" value="1"/>
</dbReference>
<keyword evidence="11" id="KW-1185">Reference proteome</keyword>
<dbReference type="CDD" id="cd06550">
    <property type="entry name" value="TM_ABC_iron-siderophores_like"/>
    <property type="match status" value="1"/>
</dbReference>
<feature type="transmembrane region" description="Helical" evidence="9">
    <location>
        <begin position="327"/>
        <end position="344"/>
    </location>
</feature>
<comment type="subcellular location">
    <subcellularLocation>
        <location evidence="1">Cell membrane</location>
        <topology evidence="1">Multi-pass membrane protein</topology>
    </subcellularLocation>
</comment>
<dbReference type="RefSeq" id="WP_345172368.1">
    <property type="nucleotide sequence ID" value="NZ_BAABFQ010000003.1"/>
</dbReference>
<feature type="region of interest" description="Disordered" evidence="8">
    <location>
        <begin position="1"/>
        <end position="22"/>
    </location>
</feature>
<evidence type="ECO:0000256" key="1">
    <source>
        <dbReference type="ARBA" id="ARBA00004651"/>
    </source>
</evidence>
<comment type="caution">
    <text evidence="10">The sequence shown here is derived from an EMBL/GenBank/DDBJ whole genome shotgun (WGS) entry which is preliminary data.</text>
</comment>
<dbReference type="Pfam" id="PF01032">
    <property type="entry name" value="FecCD"/>
    <property type="match status" value="1"/>
</dbReference>
<gene>
    <name evidence="10" type="ORF">ACFPKY_09530</name>
</gene>
<feature type="transmembrane region" description="Helical" evidence="9">
    <location>
        <begin position="167"/>
        <end position="187"/>
    </location>
</feature>
<evidence type="ECO:0000256" key="4">
    <source>
        <dbReference type="ARBA" id="ARBA00022475"/>
    </source>
</evidence>
<dbReference type="SUPFAM" id="SSF81345">
    <property type="entry name" value="ABC transporter involved in vitamin B12 uptake, BtuC"/>
    <property type="match status" value="1"/>
</dbReference>
<keyword evidence="5 9" id="KW-0812">Transmembrane</keyword>
<keyword evidence="7 9" id="KW-0472">Membrane</keyword>
<evidence type="ECO:0000313" key="11">
    <source>
        <dbReference type="Proteomes" id="UP001595956"/>
    </source>
</evidence>
<keyword evidence="4" id="KW-1003">Cell membrane</keyword>
<evidence type="ECO:0000256" key="5">
    <source>
        <dbReference type="ARBA" id="ARBA00022692"/>
    </source>
</evidence>
<keyword evidence="6 9" id="KW-1133">Transmembrane helix</keyword>
<organism evidence="10 11">
    <name type="scientific">Nocardioides caricicola</name>
    <dbReference type="NCBI Taxonomy" id="634770"/>
    <lineage>
        <taxon>Bacteria</taxon>
        <taxon>Bacillati</taxon>
        <taxon>Actinomycetota</taxon>
        <taxon>Actinomycetes</taxon>
        <taxon>Propionibacteriales</taxon>
        <taxon>Nocardioidaceae</taxon>
        <taxon>Nocardioides</taxon>
    </lineage>
</organism>
<name>A0ABW0N307_9ACTN</name>
<feature type="transmembrane region" description="Helical" evidence="9">
    <location>
        <begin position="211"/>
        <end position="236"/>
    </location>
</feature>
<comment type="similarity">
    <text evidence="2">Belongs to the binding-protein-dependent transport system permease family. FecCD subfamily.</text>
</comment>
<feature type="transmembrane region" description="Helical" evidence="9">
    <location>
        <begin position="30"/>
        <end position="48"/>
    </location>
</feature>
<dbReference type="PANTHER" id="PTHR30472">
    <property type="entry name" value="FERRIC ENTEROBACTIN TRANSPORT SYSTEM PERMEASE PROTEIN"/>
    <property type="match status" value="1"/>
</dbReference>
<dbReference type="InterPro" id="IPR037294">
    <property type="entry name" value="ABC_BtuC-like"/>
</dbReference>
<evidence type="ECO:0000256" key="8">
    <source>
        <dbReference type="SAM" id="MobiDB-lite"/>
    </source>
</evidence>
<dbReference type="EMBL" id="JBHSMD010000002">
    <property type="protein sequence ID" value="MFC5493342.1"/>
    <property type="molecule type" value="Genomic_DNA"/>
</dbReference>
<evidence type="ECO:0000256" key="9">
    <source>
        <dbReference type="SAM" id="Phobius"/>
    </source>
</evidence>
<accession>A0ABW0N307</accession>
<dbReference type="InterPro" id="IPR000522">
    <property type="entry name" value="ABC_transptr_permease_BtuC"/>
</dbReference>
<sequence length="351" mass="36263">MRTSMTTIATAPDAAPATPRPARRGSLRGVLVLTGLLVFAGLLSLAIGSRNIPLSTVVDVLFDPDGSDASTIVHGLRLPRTVLAIAVGVALGVAGALMQGHTRNPLAEPGLLGVEAGAAFAVVIGIYAFGVTDLTGYAWFSLVGAGLAAAAVFTIGSTRGGPDPVSLVLAGMAISALLYALTQVVVLRDVDTLDAYRFWAVGSVAGRGMDVFWQVLPFILVGLLLAAFSASTLNLLQLGDDVASSLGLHPMRAKIIGVLGVMMLTGAATAACGPIAFLGLVVPHVARFFSGIDYRWVIPYSALLGGLLLVVADVVGRVVVRPGELQVGIVMAMLGGPVFIYLVRRTRMVRI</sequence>
<dbReference type="Gene3D" id="1.10.3470.10">
    <property type="entry name" value="ABC transporter involved in vitamin B12 uptake, BtuC"/>
    <property type="match status" value="1"/>
</dbReference>
<feature type="transmembrane region" description="Helical" evidence="9">
    <location>
        <begin position="110"/>
        <end position="130"/>
    </location>
</feature>
<feature type="compositionally biased region" description="Low complexity" evidence="8">
    <location>
        <begin position="1"/>
        <end position="17"/>
    </location>
</feature>
<feature type="transmembrane region" description="Helical" evidence="9">
    <location>
        <begin position="256"/>
        <end position="277"/>
    </location>
</feature>